<evidence type="ECO:0000313" key="10">
    <source>
        <dbReference type="EMBL" id="AHW62247.1"/>
    </source>
</evidence>
<keyword evidence="7" id="KW-0998">Cell outer membrane</keyword>
<dbReference type="Proteomes" id="UP000181981">
    <property type="component" value="Unassembled WGS sequence"/>
</dbReference>
<evidence type="ECO:0000256" key="5">
    <source>
        <dbReference type="ARBA" id="ARBA00022729"/>
    </source>
</evidence>
<keyword evidence="11" id="KW-0675">Receptor</keyword>
<sequence length="802" mass="93153">MYIFLFQLLKKIFLTSLFGMLFLFAFAQNAQLKGVVAEGPTGIPIRYATVIVEPRTDTTKINGDITGENGLFQISDLPYGDYKLKISYVGYNVYHIEKMELKDPELDLGRIDLKVDQKTLDEITVQSKNSGVRYEVDRKVIEARNFPGANKAIDLMENIPSLELDVDGRLTYRGDGTFLVYINGRPELNGEEKLRQIPANKIQYIEVITNPSSKYNAEGTAGIIQVILKRNRLEGIEVNTSLNLSTLGSSEFIFSVDKKGERGGWYLNGQLDDYVSQIQWQQGNQTVTSDNTQYQTLWDVKSKDRENNTFMELGFNYDLTDNDYLDFKLSADPIRRSSTSNEKGTYSSGVYAGNNLETYDEYGFDSRYHLYYRYLSAVASYEHDFNKDRSNLLSAYISSSTYLQPLEEQKRDELIYSEHTEKYGYQTKEHNELLIDAKVSYENKLSDKSRLEAGLEINLDHIPKVETESGTFDRYNILSVFVNNKENEEIDFKQDVYAGYATFKSSFGKLEYQLGMRGEFTHRQSNYSYYLVGDNEQVTVPATTQFWDWFPTAHFVYNISDENQFTLSYSRRINRPDYWELIPLQRYETPYISFSGNENLMPSYVNAYELGYLKSWDDNFVSGEVFARQTDNLSRNYYRTGEGNSIEWTKENVGESLSIGVDFMFGYQLFKWWNTNLSTSTYFYQLTTTIDDKSDVQEIFRGSIRSNNNFRISKTLSLRYQLVFQSKGINAQMERDGFAYSNLVLRKSFFNRRLTTEVSWSNIFDSMKYQTRTTGDNLYVETDFERKPFASFKVSYVFIKRK</sequence>
<dbReference type="SUPFAM" id="SSF49464">
    <property type="entry name" value="Carboxypeptidase regulatory domain-like"/>
    <property type="match status" value="1"/>
</dbReference>
<organism evidence="11 13">
    <name type="scientific">Draconibacterium orientale</name>
    <dbReference type="NCBI Taxonomy" id="1168034"/>
    <lineage>
        <taxon>Bacteria</taxon>
        <taxon>Pseudomonadati</taxon>
        <taxon>Bacteroidota</taxon>
        <taxon>Bacteroidia</taxon>
        <taxon>Marinilabiliales</taxon>
        <taxon>Prolixibacteraceae</taxon>
        <taxon>Draconibacterium</taxon>
    </lineage>
</organism>
<reference evidence="11 13" key="2">
    <citation type="submission" date="2016-10" db="EMBL/GenBank/DDBJ databases">
        <authorList>
            <person name="de Groot N.N."/>
        </authorList>
    </citation>
    <scope>NUCLEOTIDE SEQUENCE [LARGE SCALE GENOMIC DNA]</scope>
    <source>
        <strain evidence="11 13">DSM 25947</strain>
    </source>
</reference>
<comment type="subcellular location">
    <subcellularLocation>
        <location evidence="1">Cell outer membrane</location>
        <topology evidence="1">Multi-pass membrane protein</topology>
    </subcellularLocation>
</comment>
<dbReference type="Proteomes" id="UP000023772">
    <property type="component" value="Chromosome"/>
</dbReference>
<dbReference type="HOGENOM" id="CLU_017617_0_0_10"/>
<keyword evidence="5" id="KW-0732">Signal</keyword>
<feature type="domain" description="Outer membrane protein beta-barrel" evidence="9">
    <location>
        <begin position="383"/>
        <end position="796"/>
    </location>
</feature>
<dbReference type="InterPro" id="IPR008969">
    <property type="entry name" value="CarboxyPept-like_regulatory"/>
</dbReference>
<dbReference type="Pfam" id="PF13620">
    <property type="entry name" value="CarboxypepD_reg"/>
    <property type="match status" value="1"/>
</dbReference>
<dbReference type="Gene3D" id="2.40.170.20">
    <property type="entry name" value="TonB-dependent receptor, beta-barrel domain"/>
    <property type="match status" value="1"/>
</dbReference>
<evidence type="ECO:0000256" key="7">
    <source>
        <dbReference type="ARBA" id="ARBA00023237"/>
    </source>
</evidence>
<dbReference type="PANTHER" id="PTHR30069">
    <property type="entry name" value="TONB-DEPENDENT OUTER MEMBRANE RECEPTOR"/>
    <property type="match status" value="1"/>
</dbReference>
<evidence type="ECO:0000256" key="3">
    <source>
        <dbReference type="ARBA" id="ARBA00022452"/>
    </source>
</evidence>
<evidence type="ECO:0000313" key="11">
    <source>
        <dbReference type="EMBL" id="SES63919.1"/>
    </source>
</evidence>
<dbReference type="InterPro" id="IPR012910">
    <property type="entry name" value="Plug_dom"/>
</dbReference>
<dbReference type="AlphaFoldDB" id="X5DNN8"/>
<dbReference type="Gene3D" id="2.60.40.1120">
    <property type="entry name" value="Carboxypeptidase-like, regulatory domain"/>
    <property type="match status" value="1"/>
</dbReference>
<evidence type="ECO:0000256" key="1">
    <source>
        <dbReference type="ARBA" id="ARBA00004571"/>
    </source>
</evidence>
<keyword evidence="6" id="KW-0472">Membrane</keyword>
<dbReference type="EMBL" id="FOHT01000001">
    <property type="protein sequence ID" value="SES63919.1"/>
    <property type="molecule type" value="Genomic_DNA"/>
</dbReference>
<dbReference type="Gene3D" id="2.170.130.10">
    <property type="entry name" value="TonB-dependent receptor, plug domain"/>
    <property type="match status" value="1"/>
</dbReference>
<dbReference type="GO" id="GO:0015344">
    <property type="term" value="F:siderophore uptake transmembrane transporter activity"/>
    <property type="evidence" value="ECO:0007669"/>
    <property type="project" value="TreeGrafter"/>
</dbReference>
<evidence type="ECO:0000256" key="2">
    <source>
        <dbReference type="ARBA" id="ARBA00022448"/>
    </source>
</evidence>
<dbReference type="InterPro" id="IPR036942">
    <property type="entry name" value="Beta-barrel_TonB_sf"/>
</dbReference>
<evidence type="ECO:0000259" key="9">
    <source>
        <dbReference type="Pfam" id="PF14905"/>
    </source>
</evidence>
<proteinExistence type="predicted"/>
<keyword evidence="4" id="KW-0812">Transmembrane</keyword>
<evidence type="ECO:0000259" key="8">
    <source>
        <dbReference type="Pfam" id="PF07715"/>
    </source>
</evidence>
<evidence type="ECO:0000313" key="12">
    <source>
        <dbReference type="Proteomes" id="UP000023772"/>
    </source>
</evidence>
<dbReference type="OrthoDB" id="905020at2"/>
<dbReference type="Pfam" id="PF14905">
    <property type="entry name" value="OMP_b-brl_3"/>
    <property type="match status" value="1"/>
</dbReference>
<dbReference type="InterPro" id="IPR041700">
    <property type="entry name" value="OMP_b-brl_3"/>
</dbReference>
<dbReference type="KEGG" id="dori:FH5T_18250"/>
<evidence type="ECO:0000256" key="4">
    <source>
        <dbReference type="ARBA" id="ARBA00022692"/>
    </source>
</evidence>
<feature type="domain" description="TonB-dependent receptor plug" evidence="8">
    <location>
        <begin position="132"/>
        <end position="223"/>
    </location>
</feature>
<evidence type="ECO:0000256" key="6">
    <source>
        <dbReference type="ARBA" id="ARBA00023136"/>
    </source>
</evidence>
<dbReference type="PANTHER" id="PTHR30069:SF29">
    <property type="entry name" value="HEMOGLOBIN AND HEMOGLOBIN-HAPTOGLOBIN-BINDING PROTEIN 1-RELATED"/>
    <property type="match status" value="1"/>
</dbReference>
<dbReference type="SUPFAM" id="SSF56935">
    <property type="entry name" value="Porins"/>
    <property type="match status" value="1"/>
</dbReference>
<dbReference type="InterPro" id="IPR037066">
    <property type="entry name" value="Plug_dom_sf"/>
</dbReference>
<dbReference type="GO" id="GO:0009279">
    <property type="term" value="C:cell outer membrane"/>
    <property type="evidence" value="ECO:0007669"/>
    <property type="project" value="UniProtKB-SubCell"/>
</dbReference>
<dbReference type="Pfam" id="PF07715">
    <property type="entry name" value="Plug"/>
    <property type="match status" value="1"/>
</dbReference>
<dbReference type="EMBL" id="CP007451">
    <property type="protein sequence ID" value="AHW62247.1"/>
    <property type="molecule type" value="Genomic_DNA"/>
</dbReference>
<protein>
    <submittedName>
        <fullName evidence="11">Outer membrane receptor proteins, mostly Fe transport</fullName>
    </submittedName>
</protein>
<keyword evidence="12" id="KW-1185">Reference proteome</keyword>
<dbReference type="InterPro" id="IPR039426">
    <property type="entry name" value="TonB-dep_rcpt-like"/>
</dbReference>
<accession>X5DNN8</accession>
<name>X5DNN8_9BACT</name>
<dbReference type="STRING" id="1168034.FH5T_18250"/>
<keyword evidence="2" id="KW-0813">Transport</keyword>
<keyword evidence="3" id="KW-1134">Transmembrane beta strand</keyword>
<dbReference type="GO" id="GO:0044718">
    <property type="term" value="P:siderophore transmembrane transport"/>
    <property type="evidence" value="ECO:0007669"/>
    <property type="project" value="TreeGrafter"/>
</dbReference>
<dbReference type="eggNOG" id="COG4771">
    <property type="taxonomic scope" value="Bacteria"/>
</dbReference>
<gene>
    <name evidence="10" type="ORF">FH5T_18250</name>
    <name evidence="11" type="ORF">SAMN05444285_10138</name>
</gene>
<reference evidence="10 12" key="1">
    <citation type="submission" date="2014-03" db="EMBL/GenBank/DDBJ databases">
        <title>Complete genome sequence of a deeply braunched marine Bacteroidia bacterium Draconibacterium orientale type strain FH5T.</title>
        <authorList>
            <person name="Li X."/>
            <person name="Wang X."/>
            <person name="Xie Z."/>
            <person name="Du Z."/>
            <person name="Chen G."/>
        </authorList>
    </citation>
    <scope>NUCLEOTIDE SEQUENCE [LARGE SCALE GENOMIC DNA]</scope>
    <source>
        <strain evidence="10 12">FH5</strain>
    </source>
</reference>
<evidence type="ECO:0000313" key="13">
    <source>
        <dbReference type="Proteomes" id="UP000181981"/>
    </source>
</evidence>